<reference evidence="2 3" key="1">
    <citation type="journal article" date="2011" name="Genome Res.">
        <title>Phylogeny-wide analysis of social amoeba genomes highlights ancient origins for complex intercellular communication.</title>
        <authorList>
            <person name="Heidel A.J."/>
            <person name="Lawal H.M."/>
            <person name="Felder M."/>
            <person name="Schilde C."/>
            <person name="Helps N.R."/>
            <person name="Tunggal B."/>
            <person name="Rivero F."/>
            <person name="John U."/>
            <person name="Schleicher M."/>
            <person name="Eichinger L."/>
            <person name="Platzer M."/>
            <person name="Noegel A.A."/>
            <person name="Schaap P."/>
            <person name="Gloeckner G."/>
        </authorList>
    </citation>
    <scope>NUCLEOTIDE SEQUENCE [LARGE SCALE GENOMIC DNA]</scope>
    <source>
        <strain evidence="3">ATCC 26659 / Pp 5 / PN500</strain>
    </source>
</reference>
<accession>D3BME6</accession>
<gene>
    <name evidence="2" type="ORF">PPL_12366</name>
</gene>
<sequence>MTGDELSSDVDVGDDDVHISSLNNGGIGESLQRDPLNRAEQISYSTAIDIKSILLSYLTNIGVSVTTLNSLNVELTSLVDQQFDTKTSQSATTTTTNNNSTTTTNTNSNIVNTTTATTTNTATATATASESSINNNTKNDEKFDGSTLELLAKLKSIYSEYSQSRFKGRKRFLKAKKESYTYTHSTVVDQQLESSNAVQITANRDALKKRIDTFVSKKRLENSDFNTCEFRSDDHADINDSARTYPFPPSKIKETRTTNEEGPLVISEQEREQMKYKPFIDERLNILENHIGIDINQRLQL</sequence>
<feature type="region of interest" description="Disordered" evidence="1">
    <location>
        <begin position="86"/>
        <end position="111"/>
    </location>
</feature>
<proteinExistence type="predicted"/>
<dbReference type="Proteomes" id="UP000001396">
    <property type="component" value="Unassembled WGS sequence"/>
</dbReference>
<evidence type="ECO:0000313" key="3">
    <source>
        <dbReference type="Proteomes" id="UP000001396"/>
    </source>
</evidence>
<dbReference type="OMA" id="FNTCEFR"/>
<evidence type="ECO:0000256" key="1">
    <source>
        <dbReference type="SAM" id="MobiDB-lite"/>
    </source>
</evidence>
<comment type="caution">
    <text evidence="2">The sequence shown here is derived from an EMBL/GenBank/DDBJ whole genome shotgun (WGS) entry which is preliminary data.</text>
</comment>
<name>D3BME6_HETP5</name>
<keyword evidence="3" id="KW-1185">Reference proteome</keyword>
<protein>
    <submittedName>
        <fullName evidence="2">Uncharacterized protein</fullName>
    </submittedName>
</protein>
<dbReference type="AlphaFoldDB" id="D3BME6"/>
<dbReference type="STRING" id="670386.D3BME6"/>
<organism evidence="2 3">
    <name type="scientific">Heterostelium pallidum (strain ATCC 26659 / Pp 5 / PN500)</name>
    <name type="common">Cellular slime mold</name>
    <name type="synonym">Polysphondylium pallidum</name>
    <dbReference type="NCBI Taxonomy" id="670386"/>
    <lineage>
        <taxon>Eukaryota</taxon>
        <taxon>Amoebozoa</taxon>
        <taxon>Evosea</taxon>
        <taxon>Eumycetozoa</taxon>
        <taxon>Dictyostelia</taxon>
        <taxon>Acytosteliales</taxon>
        <taxon>Acytosteliaceae</taxon>
        <taxon>Heterostelium</taxon>
    </lineage>
</organism>
<dbReference type="InParanoid" id="D3BME6"/>
<evidence type="ECO:0000313" key="2">
    <source>
        <dbReference type="EMBL" id="EFA77158.1"/>
    </source>
</evidence>
<dbReference type="RefSeq" id="XP_020429287.1">
    <property type="nucleotide sequence ID" value="XM_020583100.1"/>
</dbReference>
<dbReference type="FunCoup" id="D3BME6">
    <property type="interactions" value="93"/>
</dbReference>
<feature type="compositionally biased region" description="Acidic residues" evidence="1">
    <location>
        <begin position="1"/>
        <end position="14"/>
    </location>
</feature>
<feature type="region of interest" description="Disordered" evidence="1">
    <location>
        <begin position="240"/>
        <end position="260"/>
    </location>
</feature>
<feature type="region of interest" description="Disordered" evidence="1">
    <location>
        <begin position="1"/>
        <end position="30"/>
    </location>
</feature>
<dbReference type="GeneID" id="31367833"/>
<dbReference type="EMBL" id="ADBJ01000043">
    <property type="protein sequence ID" value="EFA77158.1"/>
    <property type="molecule type" value="Genomic_DNA"/>
</dbReference>